<feature type="transmembrane region" description="Helical" evidence="6">
    <location>
        <begin position="156"/>
        <end position="176"/>
    </location>
</feature>
<evidence type="ECO:0000313" key="8">
    <source>
        <dbReference type="EMBL" id="KAL2266771.1"/>
    </source>
</evidence>
<feature type="transmembrane region" description="Helical" evidence="6">
    <location>
        <begin position="237"/>
        <end position="262"/>
    </location>
</feature>
<keyword evidence="3 6" id="KW-1133">Transmembrane helix</keyword>
<keyword evidence="4 6" id="KW-0472">Membrane</keyword>
<dbReference type="GeneID" id="98127444"/>
<evidence type="ECO:0000256" key="6">
    <source>
        <dbReference type="SAM" id="Phobius"/>
    </source>
</evidence>
<feature type="transmembrane region" description="Helical" evidence="6">
    <location>
        <begin position="196"/>
        <end position="225"/>
    </location>
</feature>
<dbReference type="Proteomes" id="UP001600064">
    <property type="component" value="Unassembled WGS sequence"/>
</dbReference>
<protein>
    <recommendedName>
        <fullName evidence="7">Rhodopsin domain-containing protein</fullName>
    </recommendedName>
</protein>
<evidence type="ECO:0000256" key="5">
    <source>
        <dbReference type="ARBA" id="ARBA00038359"/>
    </source>
</evidence>
<reference evidence="8 9" key="1">
    <citation type="journal article" date="2024" name="Commun. Biol.">
        <title>Comparative genomic analysis of thermophilic fungi reveals convergent evolutionary adaptations and gene losses.</title>
        <authorList>
            <person name="Steindorff A.S."/>
            <person name="Aguilar-Pontes M.V."/>
            <person name="Robinson A.J."/>
            <person name="Andreopoulos B."/>
            <person name="LaButti K."/>
            <person name="Kuo A."/>
            <person name="Mondo S."/>
            <person name="Riley R."/>
            <person name="Otillar R."/>
            <person name="Haridas S."/>
            <person name="Lipzen A."/>
            <person name="Grimwood J."/>
            <person name="Schmutz J."/>
            <person name="Clum A."/>
            <person name="Reid I.D."/>
            <person name="Moisan M.C."/>
            <person name="Butler G."/>
            <person name="Nguyen T.T.M."/>
            <person name="Dewar K."/>
            <person name="Conant G."/>
            <person name="Drula E."/>
            <person name="Henrissat B."/>
            <person name="Hansel C."/>
            <person name="Singer S."/>
            <person name="Hutchinson M.I."/>
            <person name="de Vries R.P."/>
            <person name="Natvig D.O."/>
            <person name="Powell A.J."/>
            <person name="Tsang A."/>
            <person name="Grigoriev I.V."/>
        </authorList>
    </citation>
    <scope>NUCLEOTIDE SEQUENCE [LARGE SCALE GENOMIC DNA]</scope>
    <source>
        <strain evidence="8 9">ATCC 22073</strain>
    </source>
</reference>
<dbReference type="EMBL" id="JAZGUE010000005">
    <property type="protein sequence ID" value="KAL2266771.1"/>
    <property type="molecule type" value="Genomic_DNA"/>
</dbReference>
<feature type="transmembrane region" description="Helical" evidence="6">
    <location>
        <begin position="41"/>
        <end position="64"/>
    </location>
</feature>
<dbReference type="RefSeq" id="XP_070865498.1">
    <property type="nucleotide sequence ID" value="XM_071012800.1"/>
</dbReference>
<evidence type="ECO:0000256" key="2">
    <source>
        <dbReference type="ARBA" id="ARBA00022692"/>
    </source>
</evidence>
<dbReference type="PANTHER" id="PTHR33048">
    <property type="entry name" value="PTH11-LIKE INTEGRAL MEMBRANE PROTEIN (AFU_ORTHOLOGUE AFUA_5G11245)"/>
    <property type="match status" value="1"/>
</dbReference>
<evidence type="ECO:0000259" key="7">
    <source>
        <dbReference type="Pfam" id="PF20684"/>
    </source>
</evidence>
<proteinExistence type="inferred from homology"/>
<evidence type="ECO:0000313" key="9">
    <source>
        <dbReference type="Proteomes" id="UP001600064"/>
    </source>
</evidence>
<dbReference type="InterPro" id="IPR049326">
    <property type="entry name" value="Rhodopsin_dom_fungi"/>
</dbReference>
<gene>
    <name evidence="8" type="ORF">VTJ83DRAFT_6123</name>
</gene>
<accession>A0ABR4D8U8</accession>
<dbReference type="InterPro" id="IPR052337">
    <property type="entry name" value="SAT4-like"/>
</dbReference>
<comment type="similarity">
    <text evidence="5">Belongs to the SAT4 family.</text>
</comment>
<keyword evidence="9" id="KW-1185">Reference proteome</keyword>
<keyword evidence="2 6" id="KW-0812">Transmembrane</keyword>
<comment type="caution">
    <text evidence="8">The sequence shown here is derived from an EMBL/GenBank/DDBJ whole genome shotgun (WGS) entry which is preliminary data.</text>
</comment>
<organism evidence="8 9">
    <name type="scientific">Remersonia thermophila</name>
    <dbReference type="NCBI Taxonomy" id="72144"/>
    <lineage>
        <taxon>Eukaryota</taxon>
        <taxon>Fungi</taxon>
        <taxon>Dikarya</taxon>
        <taxon>Ascomycota</taxon>
        <taxon>Pezizomycotina</taxon>
        <taxon>Sordariomycetes</taxon>
        <taxon>Sordariomycetidae</taxon>
        <taxon>Sordariales</taxon>
        <taxon>Sordariales incertae sedis</taxon>
        <taxon>Remersonia</taxon>
    </lineage>
</organism>
<comment type="subcellular location">
    <subcellularLocation>
        <location evidence="1">Membrane</location>
        <topology evidence="1">Multi-pass membrane protein</topology>
    </subcellularLocation>
</comment>
<feature type="domain" description="Rhodopsin" evidence="7">
    <location>
        <begin position="60"/>
        <end position="300"/>
    </location>
</feature>
<name>A0ABR4D8U8_9PEZI</name>
<dbReference type="Pfam" id="PF20684">
    <property type="entry name" value="Fung_rhodopsin"/>
    <property type="match status" value="1"/>
</dbReference>
<feature type="transmembrane region" description="Helical" evidence="6">
    <location>
        <begin position="274"/>
        <end position="294"/>
    </location>
</feature>
<evidence type="ECO:0000256" key="3">
    <source>
        <dbReference type="ARBA" id="ARBA00022989"/>
    </source>
</evidence>
<evidence type="ECO:0000256" key="1">
    <source>
        <dbReference type="ARBA" id="ARBA00004141"/>
    </source>
</evidence>
<sequence length="430" mass="46713">MSSSTSSAPPGPVPTGSALVGPVGDPTSSIDPAKAGESNTAWIMAVLTIFHVLALAFVGLRVYARAIIIKTFGKDDVLMVLSALCAVVGYAVFCVQAGLGLGKHQWTIPPGDFVKFQHAGFVQSIVSAGLALGLLKMSIGFNLLRLSQTRWYSWSLWVAIIFVFAYTILGMMVFLVQCKPMEASWNRSVAGKCMELATFIKFALLNTGFNIFTDVLFASLPIPIIWTLKMKKRVKMYLIVILSLGYIAVALGIVKAVYQIAFSGEKDRTFYQSIQFWGFLQLQVGIMAACATSLKPLFARVLRLNSTERYYGNNSARRYYGSKGTKLTDQPASHRGPGEYELESAMRNSEEEGVARPNVAHGPGETFSTATSFYKQNSPTASGSEEMILGPGQPHASGAGHMMPHALTTDDGRGIMMTTEVRVSVKEARE</sequence>
<feature type="transmembrane region" description="Helical" evidence="6">
    <location>
        <begin position="76"/>
        <end position="101"/>
    </location>
</feature>
<evidence type="ECO:0000256" key="4">
    <source>
        <dbReference type="ARBA" id="ARBA00023136"/>
    </source>
</evidence>
<feature type="transmembrane region" description="Helical" evidence="6">
    <location>
        <begin position="121"/>
        <end position="144"/>
    </location>
</feature>
<dbReference type="PANTHER" id="PTHR33048:SF167">
    <property type="entry name" value="INTEGRAL MEMBRANE PROTEIN"/>
    <property type="match status" value="1"/>
</dbReference>